<evidence type="ECO:0000256" key="1">
    <source>
        <dbReference type="PROSITE-ProRule" id="PRU00023"/>
    </source>
</evidence>
<proteinExistence type="predicted"/>
<dbReference type="Pfam" id="PF00023">
    <property type="entry name" value="Ank"/>
    <property type="match status" value="1"/>
</dbReference>
<organism evidence="2">
    <name type="scientific">Culex pipiens</name>
    <name type="common">House mosquito</name>
    <dbReference type="NCBI Taxonomy" id="7175"/>
    <lineage>
        <taxon>Eukaryota</taxon>
        <taxon>Metazoa</taxon>
        <taxon>Ecdysozoa</taxon>
        <taxon>Arthropoda</taxon>
        <taxon>Hexapoda</taxon>
        <taxon>Insecta</taxon>
        <taxon>Pterygota</taxon>
        <taxon>Neoptera</taxon>
        <taxon>Endopterygota</taxon>
        <taxon>Diptera</taxon>
        <taxon>Nematocera</taxon>
        <taxon>Culicoidea</taxon>
        <taxon>Culicidae</taxon>
        <taxon>Culicinae</taxon>
        <taxon>Culicini</taxon>
        <taxon>Culex</taxon>
        <taxon>Culex</taxon>
    </lineage>
</organism>
<name>A0A8D8AQ74_CULPI</name>
<dbReference type="EMBL" id="HBUE01043115">
    <property type="protein sequence ID" value="CAG6461529.1"/>
    <property type="molecule type" value="Transcribed_RNA"/>
</dbReference>
<dbReference type="InterPro" id="IPR036770">
    <property type="entry name" value="Ankyrin_rpt-contain_sf"/>
</dbReference>
<evidence type="ECO:0000313" key="2">
    <source>
        <dbReference type="EMBL" id="CAG6461529.1"/>
    </source>
</evidence>
<dbReference type="AlphaFoldDB" id="A0A8D8AQ74"/>
<dbReference type="SUPFAM" id="SSF48403">
    <property type="entry name" value="Ankyrin repeat"/>
    <property type="match status" value="1"/>
</dbReference>
<protein>
    <submittedName>
        <fullName evidence="2">(northern house mosquito) hypothetical protein</fullName>
    </submittedName>
</protein>
<reference evidence="2" key="1">
    <citation type="submission" date="2021-05" db="EMBL/GenBank/DDBJ databases">
        <authorList>
            <person name="Alioto T."/>
            <person name="Alioto T."/>
            <person name="Gomez Garrido J."/>
        </authorList>
    </citation>
    <scope>NUCLEOTIDE SEQUENCE</scope>
</reference>
<dbReference type="InterPro" id="IPR002110">
    <property type="entry name" value="Ankyrin_rpt"/>
</dbReference>
<dbReference type="Gene3D" id="1.25.40.20">
    <property type="entry name" value="Ankyrin repeat-containing domain"/>
    <property type="match status" value="1"/>
</dbReference>
<accession>A0A8D8AQ74</accession>
<dbReference type="PROSITE" id="PS50088">
    <property type="entry name" value="ANK_REPEAT"/>
    <property type="match status" value="1"/>
</dbReference>
<keyword evidence="1" id="KW-0040">ANK repeat</keyword>
<feature type="repeat" description="ANK" evidence="1">
    <location>
        <begin position="133"/>
        <end position="166"/>
    </location>
</feature>
<sequence>MASSEPGMSADETSVLVEKETSHQIIKRINKLAESIKEQLSTIFRNPQSLEQHLKELNENTFHDPETAELVKLIAEKEKLDAKTFILEPKSFLCNANLQQPLEDLMKDTVKHGKELEYFLQRFDAFNEKIKSRLNTPLHYAGRNANLDFMKWLLEQPSIDVNARNETQKTVLSLLCDQFYYNPKDENVQNCILELVRRSKLDFNIYCGGSKLPFDLIMEWQSLDVLKKCEEVWKKCDQELKGCTEKRKTYEALKENCDKFN</sequence>